<feature type="transmembrane region" description="Helical" evidence="6">
    <location>
        <begin position="20"/>
        <end position="41"/>
    </location>
</feature>
<dbReference type="Pfam" id="PF06271">
    <property type="entry name" value="RDD"/>
    <property type="match status" value="1"/>
</dbReference>
<dbReference type="PANTHER" id="PTHR36115">
    <property type="entry name" value="PROLINE-RICH ANTIGEN HOMOLOG-RELATED"/>
    <property type="match status" value="1"/>
</dbReference>
<dbReference type="OrthoDB" id="9793824at2"/>
<reference evidence="8 9" key="1">
    <citation type="journal article" date="2014" name="ISME J.">
        <title>Ecophysiology of Thioploca ingrica as revealed by the complete genome sequence supplemented with proteomic evidence.</title>
        <authorList>
            <person name="Kojima H."/>
            <person name="Ogura Y."/>
            <person name="Yamamoto N."/>
            <person name="Togashi T."/>
            <person name="Mori H."/>
            <person name="Watanabe T."/>
            <person name="Nemoto F."/>
            <person name="Kurokawa K."/>
            <person name="Hayashi T."/>
            <person name="Fukui M."/>
        </authorList>
    </citation>
    <scope>NUCLEOTIDE SEQUENCE [LARGE SCALE GENOMIC DNA]</scope>
</reference>
<evidence type="ECO:0000259" key="7">
    <source>
        <dbReference type="Pfam" id="PF06271"/>
    </source>
</evidence>
<dbReference type="EMBL" id="AP014633">
    <property type="protein sequence ID" value="BAP56659.1"/>
    <property type="molecule type" value="Genomic_DNA"/>
</dbReference>
<keyword evidence="9" id="KW-1185">Reference proteome</keyword>
<evidence type="ECO:0000313" key="9">
    <source>
        <dbReference type="Proteomes" id="UP000031623"/>
    </source>
</evidence>
<protein>
    <submittedName>
        <fullName evidence="8">RDD family protein</fullName>
    </submittedName>
</protein>
<proteinExistence type="predicted"/>
<dbReference type="Proteomes" id="UP000031623">
    <property type="component" value="Chromosome"/>
</dbReference>
<dbReference type="AlphaFoldDB" id="A0A090AHC3"/>
<dbReference type="InterPro" id="IPR051791">
    <property type="entry name" value="Pra-immunoreactive"/>
</dbReference>
<evidence type="ECO:0000256" key="1">
    <source>
        <dbReference type="ARBA" id="ARBA00004651"/>
    </source>
</evidence>
<evidence type="ECO:0000256" key="2">
    <source>
        <dbReference type="ARBA" id="ARBA00022475"/>
    </source>
</evidence>
<evidence type="ECO:0000256" key="5">
    <source>
        <dbReference type="ARBA" id="ARBA00023136"/>
    </source>
</evidence>
<accession>A0A090AHC3</accession>
<keyword evidence="4 6" id="KW-1133">Transmembrane helix</keyword>
<feature type="transmembrane region" description="Helical" evidence="6">
    <location>
        <begin position="104"/>
        <end position="123"/>
    </location>
</feature>
<dbReference type="STRING" id="40754.THII_2362"/>
<name>A0A090AHC3_9GAMM</name>
<sequence>MEEIAVKTSHSPTSVSLFRHFAALFYDSLLLVSVLFFATGLFQWLTQGNSPLIVFRIYLLMIWFGYFAWPWLRSGQTLGMSAWRIQLQTTDGKPLSWQHVGQRFLMAIVSWLVLGMGFFWAVVDKQHRTWHDLVSHTRLVYIS</sequence>
<organism evidence="8 9">
    <name type="scientific">Thioploca ingrica</name>
    <dbReference type="NCBI Taxonomy" id="40754"/>
    <lineage>
        <taxon>Bacteria</taxon>
        <taxon>Pseudomonadati</taxon>
        <taxon>Pseudomonadota</taxon>
        <taxon>Gammaproteobacteria</taxon>
        <taxon>Thiotrichales</taxon>
        <taxon>Thiotrichaceae</taxon>
        <taxon>Thioploca</taxon>
    </lineage>
</organism>
<comment type="subcellular location">
    <subcellularLocation>
        <location evidence="1">Cell membrane</location>
        <topology evidence="1">Multi-pass membrane protein</topology>
    </subcellularLocation>
</comment>
<dbReference type="GO" id="GO:0005886">
    <property type="term" value="C:plasma membrane"/>
    <property type="evidence" value="ECO:0007669"/>
    <property type="project" value="UniProtKB-SubCell"/>
</dbReference>
<keyword evidence="2" id="KW-1003">Cell membrane</keyword>
<dbReference type="KEGG" id="tig:THII_2362"/>
<feature type="domain" description="RDD" evidence="7">
    <location>
        <begin position="17"/>
        <end position="135"/>
    </location>
</feature>
<evidence type="ECO:0000256" key="4">
    <source>
        <dbReference type="ARBA" id="ARBA00022989"/>
    </source>
</evidence>
<evidence type="ECO:0000256" key="6">
    <source>
        <dbReference type="SAM" id="Phobius"/>
    </source>
</evidence>
<evidence type="ECO:0000256" key="3">
    <source>
        <dbReference type="ARBA" id="ARBA00022692"/>
    </source>
</evidence>
<keyword evidence="3 6" id="KW-0812">Transmembrane</keyword>
<gene>
    <name evidence="8" type="ORF">THII_2362</name>
</gene>
<dbReference type="InterPro" id="IPR010432">
    <property type="entry name" value="RDD"/>
</dbReference>
<feature type="transmembrane region" description="Helical" evidence="6">
    <location>
        <begin position="53"/>
        <end position="72"/>
    </location>
</feature>
<dbReference type="HOGENOM" id="CLU_053152_4_1_6"/>
<evidence type="ECO:0000313" key="8">
    <source>
        <dbReference type="EMBL" id="BAP56659.1"/>
    </source>
</evidence>
<keyword evidence="5 6" id="KW-0472">Membrane</keyword>
<dbReference type="PANTHER" id="PTHR36115:SF10">
    <property type="entry name" value="RDD DOMAIN-CONTAINING PROTEIN"/>
    <property type="match status" value="1"/>
</dbReference>